<keyword evidence="2" id="KW-0812">Transmembrane</keyword>
<name>A0A8X7XPK0_POPTO</name>
<dbReference type="OrthoDB" id="1056497at2759"/>
<dbReference type="EMBL" id="JAAWWB010000038">
    <property type="protein sequence ID" value="KAG6737593.1"/>
    <property type="molecule type" value="Genomic_DNA"/>
</dbReference>
<keyword evidence="2" id="KW-1133">Transmembrane helix</keyword>
<evidence type="ECO:0000313" key="3">
    <source>
        <dbReference type="EMBL" id="KAG6737593.1"/>
    </source>
</evidence>
<organism evidence="3 4">
    <name type="scientific">Populus tomentosa</name>
    <name type="common">Chinese white poplar</name>
    <dbReference type="NCBI Taxonomy" id="118781"/>
    <lineage>
        <taxon>Eukaryota</taxon>
        <taxon>Viridiplantae</taxon>
        <taxon>Streptophyta</taxon>
        <taxon>Embryophyta</taxon>
        <taxon>Tracheophyta</taxon>
        <taxon>Spermatophyta</taxon>
        <taxon>Magnoliopsida</taxon>
        <taxon>eudicotyledons</taxon>
        <taxon>Gunneridae</taxon>
        <taxon>Pentapetalae</taxon>
        <taxon>rosids</taxon>
        <taxon>fabids</taxon>
        <taxon>Malpighiales</taxon>
        <taxon>Salicaceae</taxon>
        <taxon>Saliceae</taxon>
        <taxon>Populus</taxon>
    </lineage>
</organism>
<proteinExistence type="predicted"/>
<keyword evidence="2" id="KW-0472">Membrane</keyword>
<accession>A0A8X7XPK0</accession>
<protein>
    <recommendedName>
        <fullName evidence="5">Membrane lipoprotein</fullName>
    </recommendedName>
</protein>
<feature type="region of interest" description="Disordered" evidence="1">
    <location>
        <begin position="128"/>
        <end position="155"/>
    </location>
</feature>
<sequence>MEERKGDPRIYVAVALFSACLVSGGGLLALYMFLPISNVKSWYAIAGMILVAAPWAFWFLTYIYRCLRPVDYTLSEPCKSPAGSPFSSKEGAAMSPRNPQFDDEPQRPSSDGIRHVHFGGVVVVSDDVDNNGGHQGGLTHSEIKHKEENSVNSRESEIPLPFFVVPKK</sequence>
<dbReference type="PANTHER" id="PTHR34964">
    <property type="entry name" value="MEMBRANE LIPOPROTEIN-RELATED"/>
    <property type="match status" value="1"/>
</dbReference>
<feature type="compositionally biased region" description="Basic and acidic residues" evidence="1">
    <location>
        <begin position="141"/>
        <end position="155"/>
    </location>
</feature>
<dbReference type="PANTHER" id="PTHR34964:SF14">
    <property type="entry name" value="MEMBRANE LIPOPROTEIN"/>
    <property type="match status" value="1"/>
</dbReference>
<dbReference type="AlphaFoldDB" id="A0A8X7XPK0"/>
<keyword evidence="4" id="KW-1185">Reference proteome</keyword>
<evidence type="ECO:0000313" key="4">
    <source>
        <dbReference type="Proteomes" id="UP000886885"/>
    </source>
</evidence>
<evidence type="ECO:0008006" key="5">
    <source>
        <dbReference type="Google" id="ProtNLM"/>
    </source>
</evidence>
<feature type="transmembrane region" description="Helical" evidence="2">
    <location>
        <begin position="42"/>
        <end position="64"/>
    </location>
</feature>
<dbReference type="Proteomes" id="UP000886885">
    <property type="component" value="Chromosome 19D"/>
</dbReference>
<evidence type="ECO:0000256" key="1">
    <source>
        <dbReference type="SAM" id="MobiDB-lite"/>
    </source>
</evidence>
<feature type="transmembrane region" description="Helical" evidence="2">
    <location>
        <begin position="12"/>
        <end position="36"/>
    </location>
</feature>
<reference evidence="3" key="1">
    <citation type="journal article" date="2020" name="bioRxiv">
        <title>Hybrid origin of Populus tomentosa Carr. identified through genome sequencing and phylogenomic analysis.</title>
        <authorList>
            <person name="An X."/>
            <person name="Gao K."/>
            <person name="Chen Z."/>
            <person name="Li J."/>
            <person name="Yang X."/>
            <person name="Yang X."/>
            <person name="Zhou J."/>
            <person name="Guo T."/>
            <person name="Zhao T."/>
            <person name="Huang S."/>
            <person name="Miao D."/>
            <person name="Khan W.U."/>
            <person name="Rao P."/>
            <person name="Ye M."/>
            <person name="Lei B."/>
            <person name="Liao W."/>
            <person name="Wang J."/>
            <person name="Ji L."/>
            <person name="Li Y."/>
            <person name="Guo B."/>
            <person name="Mustafa N.S."/>
            <person name="Li S."/>
            <person name="Yun Q."/>
            <person name="Keller S.R."/>
            <person name="Mao J."/>
            <person name="Zhang R."/>
            <person name="Strauss S.H."/>
        </authorList>
    </citation>
    <scope>NUCLEOTIDE SEQUENCE</scope>
    <source>
        <strain evidence="3">GM15</strain>
        <tissue evidence="3">Leaf</tissue>
    </source>
</reference>
<feature type="region of interest" description="Disordered" evidence="1">
    <location>
        <begin position="78"/>
        <end position="110"/>
    </location>
</feature>
<dbReference type="PROSITE" id="PS51257">
    <property type="entry name" value="PROKAR_LIPOPROTEIN"/>
    <property type="match status" value="1"/>
</dbReference>
<evidence type="ECO:0000256" key="2">
    <source>
        <dbReference type="SAM" id="Phobius"/>
    </source>
</evidence>
<comment type="caution">
    <text evidence="3">The sequence shown here is derived from an EMBL/GenBank/DDBJ whole genome shotgun (WGS) entry which is preliminary data.</text>
</comment>
<gene>
    <name evidence="3" type="ORF">POTOM_059121</name>
</gene>